<evidence type="ECO:0000256" key="2">
    <source>
        <dbReference type="ARBA" id="ARBA00022670"/>
    </source>
</evidence>
<evidence type="ECO:0000256" key="4">
    <source>
        <dbReference type="ARBA" id="ARBA00022807"/>
    </source>
</evidence>
<dbReference type="PANTHER" id="PTHR47053">
    <property type="entry name" value="MUREIN DD-ENDOPEPTIDASE MEPH-RELATED"/>
    <property type="match status" value="1"/>
</dbReference>
<dbReference type="GO" id="GO:0008234">
    <property type="term" value="F:cysteine-type peptidase activity"/>
    <property type="evidence" value="ECO:0007669"/>
    <property type="project" value="UniProtKB-KW"/>
</dbReference>
<dbReference type="AlphaFoldDB" id="A0A1W1CVT7"/>
<dbReference type="InterPro" id="IPR038765">
    <property type="entry name" value="Papain-like_cys_pep_sf"/>
</dbReference>
<keyword evidence="3" id="KW-0378">Hydrolase</keyword>
<gene>
    <name evidence="6" type="ORF">MNB_SV-14-1461</name>
</gene>
<evidence type="ECO:0000313" key="6">
    <source>
        <dbReference type="EMBL" id="SFV69960.1"/>
    </source>
</evidence>
<dbReference type="PROSITE" id="PS51935">
    <property type="entry name" value="NLPC_P60"/>
    <property type="match status" value="1"/>
</dbReference>
<evidence type="ECO:0000256" key="3">
    <source>
        <dbReference type="ARBA" id="ARBA00022801"/>
    </source>
</evidence>
<name>A0A1W1CVT7_9ZZZZ</name>
<dbReference type="SUPFAM" id="SSF54001">
    <property type="entry name" value="Cysteine proteinases"/>
    <property type="match status" value="1"/>
</dbReference>
<protein>
    <submittedName>
        <fullName evidence="6">NLP/P60 family protein</fullName>
    </submittedName>
</protein>
<organism evidence="6">
    <name type="scientific">hydrothermal vent metagenome</name>
    <dbReference type="NCBI Taxonomy" id="652676"/>
    <lineage>
        <taxon>unclassified sequences</taxon>
        <taxon>metagenomes</taxon>
        <taxon>ecological metagenomes</taxon>
    </lineage>
</organism>
<evidence type="ECO:0000259" key="5">
    <source>
        <dbReference type="PROSITE" id="PS51935"/>
    </source>
</evidence>
<evidence type="ECO:0000256" key="1">
    <source>
        <dbReference type="ARBA" id="ARBA00007074"/>
    </source>
</evidence>
<dbReference type="InterPro" id="IPR000064">
    <property type="entry name" value="NLP_P60_dom"/>
</dbReference>
<keyword evidence="4" id="KW-0788">Thiol protease</keyword>
<dbReference type="PANTHER" id="PTHR47053:SF1">
    <property type="entry name" value="MUREIN DD-ENDOPEPTIDASE MEPH-RELATED"/>
    <property type="match status" value="1"/>
</dbReference>
<reference evidence="6" key="1">
    <citation type="submission" date="2016-10" db="EMBL/GenBank/DDBJ databases">
        <authorList>
            <person name="de Groot N.N."/>
        </authorList>
    </citation>
    <scope>NUCLEOTIDE SEQUENCE</scope>
</reference>
<comment type="similarity">
    <text evidence="1">Belongs to the peptidase C40 family.</text>
</comment>
<keyword evidence="2" id="KW-0645">Protease</keyword>
<sequence>MNKFINISFLLGLIIFTGCLKRPDSQTNSIRPIPSNNLVVREAYKYLGKPYKYGATGPNRFDCSGFVYTVYKNLGITIPRTSREQSQIQGKKLSKNELRAGDLVFFDTSLKGHVNHVGIYLGHGKFIHASSGKAFSVTISDINAWYRDKFRWGKRIY</sequence>
<dbReference type="InterPro" id="IPR051202">
    <property type="entry name" value="Peptidase_C40"/>
</dbReference>
<dbReference type="Pfam" id="PF00877">
    <property type="entry name" value="NLPC_P60"/>
    <property type="match status" value="1"/>
</dbReference>
<proteinExistence type="inferred from homology"/>
<dbReference type="GO" id="GO:0006508">
    <property type="term" value="P:proteolysis"/>
    <property type="evidence" value="ECO:0007669"/>
    <property type="project" value="UniProtKB-KW"/>
</dbReference>
<dbReference type="EMBL" id="FPHN01000285">
    <property type="protein sequence ID" value="SFV69960.1"/>
    <property type="molecule type" value="Genomic_DNA"/>
</dbReference>
<feature type="domain" description="NlpC/P60" evidence="5">
    <location>
        <begin position="33"/>
        <end position="157"/>
    </location>
</feature>
<accession>A0A1W1CVT7</accession>
<dbReference type="PROSITE" id="PS51257">
    <property type="entry name" value="PROKAR_LIPOPROTEIN"/>
    <property type="match status" value="1"/>
</dbReference>
<dbReference type="Gene3D" id="3.90.1720.10">
    <property type="entry name" value="endopeptidase domain like (from Nostoc punctiforme)"/>
    <property type="match status" value="1"/>
</dbReference>